<dbReference type="AlphaFoldDB" id="A0A7W5ZZ65"/>
<evidence type="ECO:0000256" key="5">
    <source>
        <dbReference type="ARBA" id="ARBA00023143"/>
    </source>
</evidence>
<evidence type="ECO:0000256" key="4">
    <source>
        <dbReference type="ARBA" id="ARBA00023136"/>
    </source>
</evidence>
<keyword evidence="8" id="KW-0966">Cell projection</keyword>
<reference evidence="8 9" key="1">
    <citation type="submission" date="2020-08" db="EMBL/GenBank/DDBJ databases">
        <title>Genomic Encyclopedia of Type Strains, Phase IV (KMG-IV): sequencing the most valuable type-strain genomes for metagenomic binning, comparative biology and taxonomic classification.</title>
        <authorList>
            <person name="Goeker M."/>
        </authorList>
    </citation>
    <scope>NUCLEOTIDE SEQUENCE [LARGE SCALE GENOMIC DNA]</scope>
    <source>
        <strain evidence="8 9">DSM 14552</strain>
    </source>
</reference>
<comment type="subcellular location">
    <subcellularLocation>
        <location evidence="7">Cell outer membrane</location>
    </subcellularLocation>
    <subcellularLocation>
        <location evidence="7">Bacterial flagellum basal body</location>
    </subcellularLocation>
</comment>
<evidence type="ECO:0000313" key="9">
    <source>
        <dbReference type="Proteomes" id="UP000562395"/>
    </source>
</evidence>
<dbReference type="HAMAP" id="MF_00415">
    <property type="entry name" value="FlgH"/>
    <property type="match status" value="1"/>
</dbReference>
<protein>
    <recommendedName>
        <fullName evidence="7">Flagellar L-ring protein</fullName>
    </recommendedName>
    <alternativeName>
        <fullName evidence="7">Basal body L-ring protein</fullName>
    </alternativeName>
</protein>
<keyword evidence="5 7" id="KW-0975">Bacterial flagellum</keyword>
<dbReference type="InterPro" id="IPR000527">
    <property type="entry name" value="Flag_Lring"/>
</dbReference>
<dbReference type="EMBL" id="JACICY010000008">
    <property type="protein sequence ID" value="MBB3861864.1"/>
    <property type="molecule type" value="Genomic_DNA"/>
</dbReference>
<keyword evidence="6 7" id="KW-0998">Cell outer membrane</keyword>
<keyword evidence="8" id="KW-0969">Cilium</keyword>
<dbReference type="GO" id="GO:0009427">
    <property type="term" value="C:bacterial-type flagellum basal body, distal rod, L ring"/>
    <property type="evidence" value="ECO:0007669"/>
    <property type="project" value="InterPro"/>
</dbReference>
<keyword evidence="9" id="KW-1185">Reference proteome</keyword>
<comment type="subunit">
    <text evidence="7">The basal body constitutes a major portion of the flagellar organelle and consists of four rings (L,P,S, and M) mounted on a central rod.</text>
</comment>
<keyword evidence="3" id="KW-0732">Signal</keyword>
<keyword evidence="4 7" id="KW-0472">Membrane</keyword>
<dbReference type="PANTHER" id="PTHR34933">
    <property type="entry name" value="FLAGELLAR L-RING PROTEIN"/>
    <property type="match status" value="1"/>
</dbReference>
<evidence type="ECO:0000256" key="1">
    <source>
        <dbReference type="ARBA" id="ARBA00002591"/>
    </source>
</evidence>
<dbReference type="RefSeq" id="WP_183614368.1">
    <property type="nucleotide sequence ID" value="NZ_JACICY010000008.1"/>
</dbReference>
<dbReference type="GO" id="GO:0071973">
    <property type="term" value="P:bacterial-type flagellum-dependent cell motility"/>
    <property type="evidence" value="ECO:0007669"/>
    <property type="project" value="InterPro"/>
</dbReference>
<evidence type="ECO:0000313" key="8">
    <source>
        <dbReference type="EMBL" id="MBB3861864.1"/>
    </source>
</evidence>
<sequence length="247" mass="25801">MTTPFERYFENRSIPAGRRRTSAIRALLAGTLATAAVLFLGDPANAARPKPGFEPALPQAPAAVSVAPPTAGSIFNASAGYAGFVEGRRARAVGDPLTVVLIENLTTAKTAGAKTQKSGQFSITPPTSGPLSFLNPNALKASGGSSFNGQGNASQTSTLAGEVAVTIAEVRSNGTALVRGEKRMMLSQGQEWVQFSGIVRLGDIDQENRILSTQIADARVEYTGNGSVGRASREGWLSKFFNAISPF</sequence>
<proteinExistence type="inferred from homology"/>
<dbReference type="PRINTS" id="PR01008">
    <property type="entry name" value="FLGLRINGFLGH"/>
</dbReference>
<evidence type="ECO:0000256" key="6">
    <source>
        <dbReference type="ARBA" id="ARBA00023237"/>
    </source>
</evidence>
<comment type="function">
    <text evidence="1 7">Assembles around the rod to form the L-ring and probably protects the motor/basal body from shearing forces during rotation.</text>
</comment>
<dbReference type="Pfam" id="PF02107">
    <property type="entry name" value="FlgH"/>
    <property type="match status" value="1"/>
</dbReference>
<comment type="caution">
    <text evidence="8">The sequence shown here is derived from an EMBL/GenBank/DDBJ whole genome shotgun (WGS) entry which is preliminary data.</text>
</comment>
<dbReference type="Proteomes" id="UP000562395">
    <property type="component" value="Unassembled WGS sequence"/>
</dbReference>
<dbReference type="PANTHER" id="PTHR34933:SF1">
    <property type="entry name" value="FLAGELLAR L-RING PROTEIN"/>
    <property type="match status" value="1"/>
</dbReference>
<evidence type="ECO:0000256" key="3">
    <source>
        <dbReference type="ARBA" id="ARBA00022729"/>
    </source>
</evidence>
<name>A0A7W5ZZ65_9SPHN</name>
<keyword evidence="8" id="KW-0282">Flagellum</keyword>
<comment type="similarity">
    <text evidence="2 7">Belongs to the FlgH family.</text>
</comment>
<evidence type="ECO:0000256" key="2">
    <source>
        <dbReference type="ARBA" id="ARBA00006929"/>
    </source>
</evidence>
<gene>
    <name evidence="7" type="primary">flgH</name>
    <name evidence="8" type="ORF">GGQ88_003154</name>
</gene>
<accession>A0A7W5ZZ65</accession>
<dbReference type="GO" id="GO:0009279">
    <property type="term" value="C:cell outer membrane"/>
    <property type="evidence" value="ECO:0007669"/>
    <property type="project" value="UniProtKB-SubCell"/>
</dbReference>
<organism evidence="8 9">
    <name type="scientific">Novosphingobium hassiacum</name>
    <dbReference type="NCBI Taxonomy" id="173676"/>
    <lineage>
        <taxon>Bacteria</taxon>
        <taxon>Pseudomonadati</taxon>
        <taxon>Pseudomonadota</taxon>
        <taxon>Alphaproteobacteria</taxon>
        <taxon>Sphingomonadales</taxon>
        <taxon>Sphingomonadaceae</taxon>
        <taxon>Novosphingobium</taxon>
    </lineage>
</organism>
<dbReference type="GO" id="GO:0003774">
    <property type="term" value="F:cytoskeletal motor activity"/>
    <property type="evidence" value="ECO:0007669"/>
    <property type="project" value="InterPro"/>
</dbReference>
<evidence type="ECO:0000256" key="7">
    <source>
        <dbReference type="HAMAP-Rule" id="MF_00415"/>
    </source>
</evidence>